<keyword evidence="3" id="KW-1185">Reference proteome</keyword>
<dbReference type="EMBL" id="BONV01000002">
    <property type="protein sequence ID" value="GIG77706.1"/>
    <property type="molecule type" value="Genomic_DNA"/>
</dbReference>
<evidence type="ECO:0000313" key="3">
    <source>
        <dbReference type="Proteomes" id="UP000630097"/>
    </source>
</evidence>
<proteinExistence type="predicted"/>
<name>A0A8J3M2A7_9ACTN</name>
<evidence type="ECO:0000256" key="1">
    <source>
        <dbReference type="SAM" id="MobiDB-lite"/>
    </source>
</evidence>
<gene>
    <name evidence="2" type="ORF">Pka01_08330</name>
</gene>
<accession>A0A8J3M2A7</accession>
<protein>
    <submittedName>
        <fullName evidence="2">Uncharacterized protein</fullName>
    </submittedName>
</protein>
<sequence length="60" mass="6357">MTTDGENAVDLSAGAPTDSAGRLAADREGAAAARFEAPRRLRHLPMRPGIGDDRLRGQLK</sequence>
<evidence type="ECO:0000313" key="2">
    <source>
        <dbReference type="EMBL" id="GIG77706.1"/>
    </source>
</evidence>
<comment type="caution">
    <text evidence="2">The sequence shown here is derived from an EMBL/GenBank/DDBJ whole genome shotgun (WGS) entry which is preliminary data.</text>
</comment>
<organism evidence="2 3">
    <name type="scientific">Planotetraspora kaengkrachanensis</name>
    <dbReference type="NCBI Taxonomy" id="575193"/>
    <lineage>
        <taxon>Bacteria</taxon>
        <taxon>Bacillati</taxon>
        <taxon>Actinomycetota</taxon>
        <taxon>Actinomycetes</taxon>
        <taxon>Streptosporangiales</taxon>
        <taxon>Streptosporangiaceae</taxon>
        <taxon>Planotetraspora</taxon>
    </lineage>
</organism>
<dbReference type="Proteomes" id="UP000630097">
    <property type="component" value="Unassembled WGS sequence"/>
</dbReference>
<feature type="region of interest" description="Disordered" evidence="1">
    <location>
        <begin position="1"/>
        <end position="60"/>
    </location>
</feature>
<dbReference type="AlphaFoldDB" id="A0A8J3M2A7"/>
<feature type="compositionally biased region" description="Basic and acidic residues" evidence="1">
    <location>
        <begin position="50"/>
        <end position="60"/>
    </location>
</feature>
<reference evidence="2 3" key="1">
    <citation type="submission" date="2021-01" db="EMBL/GenBank/DDBJ databases">
        <title>Whole genome shotgun sequence of Planotetraspora kaengkrachanensis NBRC 104272.</title>
        <authorList>
            <person name="Komaki H."/>
            <person name="Tamura T."/>
        </authorList>
    </citation>
    <scope>NUCLEOTIDE SEQUENCE [LARGE SCALE GENOMIC DNA]</scope>
    <source>
        <strain evidence="2 3">NBRC 104272</strain>
    </source>
</reference>